<reference evidence="3" key="1">
    <citation type="journal article" date="2009" name="Vet. Pathol.">
        <title>Clinico-pathologic features of fatal disease attributed to new variants of endotheliotropic herpesviruses in two Asian elephants (Elephas maximus).</title>
        <authorList>
            <person name="Garner M.M."/>
            <person name="Helmick K."/>
            <person name="Ochsenreiter J."/>
            <person name="Richman L.K."/>
            <person name="Latimer E."/>
            <person name="Wise A.G."/>
            <person name="Maes R.K."/>
            <person name="Kiupel M."/>
            <person name="Nordhausen R.W."/>
            <person name="Zong J.C."/>
            <person name="Hayward G.S."/>
        </authorList>
    </citation>
    <scope>NUCLEOTIDE SEQUENCE [LARGE SCALE GENOMIC DNA]</scope>
</reference>
<reference evidence="2 3" key="5">
    <citation type="journal article" date="2016" name="MSphere">
        <title>Comparison of the Gene Coding Contents and Other Unusual Features of the GC-Rich and AT-Rich Branch Probosciviruses.</title>
        <authorList>
            <person name="Ling P.D."/>
            <person name="Long S.Y."/>
            <person name="Zong J.C."/>
            <person name="Heaggans S.Y."/>
            <person name="Qin X."/>
            <person name="Hayward G.S."/>
        </authorList>
    </citation>
    <scope>NUCLEOTIDE SEQUENCE [LARGE SCALE GENOMIC DNA]</scope>
    <source>
        <strain evidence="2">North American NAP69</strain>
    </source>
</reference>
<reference evidence="2 3" key="4">
    <citation type="journal article" date="2016" name="MSphere">
        <title>Complete Genome Sequence of Elephant Endotheliotropic Herpesvirus 4, the First Example of a GC-Rich Branch Proboscivirus.</title>
        <authorList>
            <person name="Ling P.D."/>
            <person name="Long S.Y."/>
            <person name="Fuery A."/>
            <person name="Peng R.S."/>
            <person name="Heaggans S.Y."/>
            <person name="Qin X."/>
            <person name="Worley K.C."/>
            <person name="Dugan S."/>
            <person name="Hayward G.S."/>
        </authorList>
    </citation>
    <scope>NUCLEOTIDE SEQUENCE [LARGE SCALE GENOMIC DNA]</scope>
    <source>
        <strain evidence="2">North American NAP69</strain>
    </source>
</reference>
<sequence length="127" mass="15368">MVWYMRCVHTLSRRWIPFLTVYVWFLNPNNITLSKSYYYDIRICGESTLSVILLCKFFVISESLDYFLNIKFNKYIIIISIIYIIIYYNNNMTLYIFLDIDSNPHYSPSVIYIQVVMYVLTKTITYK</sequence>
<gene>
    <name evidence="2" type="primary">E9B</name>
</gene>
<dbReference type="GeneID" id="26196530"/>
<reference evidence="3" key="2">
    <citation type="journal article" date="2011" name="Vet. Microbiol.">
        <title>Detection and evaluation of novel herpesviruses in routine and pathological samples from Asian and African elephants: identification of two new probosciviruses (EEHV5 and EEHV6) and two new gammaherpesviruses (EGHV3B and EGHV5).</title>
        <authorList>
            <person name="Latimer E"/>
            <person name="Zong JC"/>
            <person name="Heaggans SY"/>
            <person name="Richman LK"/>
            <person name="Hayward GS."/>
        </authorList>
    </citation>
    <scope>NUCLEOTIDE SEQUENCE [LARGE SCALE GENOMIC DNA]</scope>
</reference>
<proteinExistence type="predicted"/>
<name>A0A0S1TQF3_9BETA</name>
<dbReference type="KEGG" id="vg:26196530"/>
<evidence type="ECO:0000256" key="1">
    <source>
        <dbReference type="SAM" id="Phobius"/>
    </source>
</evidence>
<keyword evidence="1" id="KW-0472">Membrane</keyword>
<dbReference type="EMBL" id="KT832477">
    <property type="protein sequence ID" value="ALM25941.1"/>
    <property type="molecule type" value="Genomic_DNA"/>
</dbReference>
<dbReference type="Proteomes" id="UP000161618">
    <property type="component" value="Segment"/>
</dbReference>
<keyword evidence="1" id="KW-1133">Transmembrane helix</keyword>
<evidence type="ECO:0000313" key="3">
    <source>
        <dbReference type="Proteomes" id="UP000161618"/>
    </source>
</evidence>
<keyword evidence="3" id="KW-1185">Reference proteome</keyword>
<organism evidence="2 3">
    <name type="scientific">Elephant endotheliotropic herpesvirus 4</name>
    <dbReference type="NCBI Taxonomy" id="548914"/>
    <lineage>
        <taxon>Viruses</taxon>
        <taxon>Duplodnaviria</taxon>
        <taxon>Heunggongvirae</taxon>
        <taxon>Peploviricota</taxon>
        <taxon>Herviviricetes</taxon>
        <taxon>Herpesvirales</taxon>
        <taxon>Orthoherpesviridae</taxon>
        <taxon>Betaherpesvirinae</taxon>
        <taxon>Proboscivirus</taxon>
    </lineage>
</organism>
<reference evidence="3" key="3">
    <citation type="journal article" date="2014" name="J. Virol.">
        <title>Comparative genome analysis of four elephant endotheliotropic herpesviruses, EEHV3, EEHV4, EEHV5, and EEHV6, from cases of hemorrhagic disease or viremia.</title>
        <authorList>
            <person name="Zong JC"/>
            <person name="Latimer EM"/>
            <person name="Long SY"/>
            <person name="Richman LK"/>
            <person name="Heaggans SY"/>
            <person name="Hayward GS."/>
        </authorList>
    </citation>
    <scope>NUCLEOTIDE SEQUENCE [LARGE SCALE GENOMIC DNA]</scope>
</reference>
<accession>A0A0S1TQF3</accession>
<dbReference type="RefSeq" id="YP_009179249.1">
    <property type="nucleotide sequence ID" value="NC_028379.1"/>
</dbReference>
<evidence type="ECO:0000313" key="2">
    <source>
        <dbReference type="EMBL" id="ALM25941.1"/>
    </source>
</evidence>
<protein>
    <submittedName>
        <fullName evidence="2">Protein E9B</fullName>
    </submittedName>
</protein>
<feature type="transmembrane region" description="Helical" evidence="1">
    <location>
        <begin position="72"/>
        <end position="89"/>
    </location>
</feature>
<keyword evidence="1" id="KW-0812">Transmembrane</keyword>